<organism evidence="1 2">
    <name type="scientific">Artaxa digramma nucleopolyhedrovirus</name>
    <dbReference type="NCBI Taxonomy" id="3070910"/>
    <lineage>
        <taxon>Viruses</taxon>
        <taxon>Viruses incertae sedis</taxon>
        <taxon>Naldaviricetes</taxon>
        <taxon>Lefavirales</taxon>
        <taxon>Baculoviridae</taxon>
        <taxon>Alphabaculovirus</taxon>
        <taxon>Alphabaculovirus ardigrammae</taxon>
    </lineage>
</organism>
<keyword evidence="2" id="KW-1185">Reference proteome</keyword>
<dbReference type="EMBL" id="MN233792">
    <property type="protein sequence ID" value="QHB21764.1"/>
    <property type="molecule type" value="Genomic_DNA"/>
</dbReference>
<dbReference type="Gene3D" id="3.40.50.300">
    <property type="entry name" value="P-loop containing nucleotide triphosphate hydrolases"/>
    <property type="match status" value="1"/>
</dbReference>
<proteinExistence type="predicted"/>
<evidence type="ECO:0000313" key="1">
    <source>
        <dbReference type="EMBL" id="QHB21764.1"/>
    </source>
</evidence>
<name>A0AAE6R703_9ABAC</name>
<gene>
    <name evidence="1" type="ORF">Eudi_ORF105</name>
</gene>
<dbReference type="InterPro" id="IPR027417">
    <property type="entry name" value="P-loop_NTPase"/>
</dbReference>
<sequence length="352" mass="41214">MSHLVSLGGVACTTKTTILEKLKKVKGIVVHQEDYKELNDKYNFDPRTGSMMFSAYRCLNDEKYKRDFGKVHVFDRHPMEALVYATLHQDMDDADTLRQFELCQSMGLCKGWQMFVLSPSPKCVPRVTEMMKARDNKLDTYSDEYVYNQMKRFDQWQSVVGGKKITVDCLSDLNDQQNKIIKKIQSEINKWSFHRFCNNGLDSYKMYAHRLPVLNDKIAMFNINDTIVKYYDCSNGDLQLKHSNVKIKFIELLSENYTIVLLCDMDGSYRETKMLIENLCKLIDLPLMVLMFDVAHPNDYNNKVLKLFEFLTNQQPLINQQNCFSCSESKNKYLFFVKHVDESMFFTNNISD</sequence>
<reference evidence="1 2" key="1">
    <citation type="journal article" date="2019" name="Viruses">
        <title>Genome Analysis of a Novel Clade II.b Alphabaculovirus Obtained from Artaxa digramma.</title>
        <authorList>
            <person name="Li J."/>
            <person name="Duan X."/>
            <person name="Wang Q."/>
            <person name="Zhang L."/>
            <person name="Deng F."/>
            <person name="Wang H."/>
            <person name="Hu Z."/>
            <person name="Wang M."/>
            <person name="Wang J."/>
        </authorList>
    </citation>
    <scope>NUCLEOTIDE SEQUENCE [LARGE SCALE GENOMIC DNA]</scope>
    <source>
        <strain evidence="1 2">424</strain>
    </source>
</reference>
<protein>
    <submittedName>
        <fullName evidence="1">Thymidylatekinase</fullName>
    </submittedName>
</protein>
<dbReference type="SUPFAM" id="SSF52540">
    <property type="entry name" value="P-loop containing nucleoside triphosphate hydrolases"/>
    <property type="match status" value="1"/>
</dbReference>
<evidence type="ECO:0000313" key="2">
    <source>
        <dbReference type="Proteomes" id="UP000830275"/>
    </source>
</evidence>
<accession>A0AAE6R703</accession>
<dbReference type="Proteomes" id="UP000830275">
    <property type="component" value="Segment"/>
</dbReference>